<gene>
    <name evidence="2" type="ORF">KGM_213199</name>
</gene>
<name>A0A212FAX9_DANPL</name>
<protein>
    <submittedName>
        <fullName evidence="2">Uncharacterized protein</fullName>
    </submittedName>
</protein>
<dbReference type="AlphaFoldDB" id="A0A212FAX9"/>
<dbReference type="KEGG" id="dpl:KGM_213199"/>
<evidence type="ECO:0000313" key="3">
    <source>
        <dbReference type="Proteomes" id="UP000007151"/>
    </source>
</evidence>
<keyword evidence="3" id="KW-1185">Reference proteome</keyword>
<dbReference type="InParanoid" id="A0A212FAX9"/>
<evidence type="ECO:0000313" key="2">
    <source>
        <dbReference type="EMBL" id="OWR50879.1"/>
    </source>
</evidence>
<dbReference type="Proteomes" id="UP000007151">
    <property type="component" value="Unassembled WGS sequence"/>
</dbReference>
<sequence>MNAEPQSGTGCVRGSTSPGVAATSSLFVMFAKRTTYHKSPASLQAVTRHPSPGDCPVTRKGNAGSSSGVSRRARSEKLASKEAAVFEVFRCVPTTGRSPVMCGDGGGVTTSGLGRLTPGLDNTMF</sequence>
<accession>A0A212FAX9</accession>
<dbReference type="EMBL" id="AGBW02009414">
    <property type="protein sequence ID" value="OWR50879.1"/>
    <property type="molecule type" value="Genomic_DNA"/>
</dbReference>
<reference evidence="2 3" key="1">
    <citation type="journal article" date="2011" name="Cell">
        <title>The monarch butterfly genome yields insights into long-distance migration.</title>
        <authorList>
            <person name="Zhan S."/>
            <person name="Merlin C."/>
            <person name="Boore J.L."/>
            <person name="Reppert S.M."/>
        </authorList>
    </citation>
    <scope>NUCLEOTIDE SEQUENCE [LARGE SCALE GENOMIC DNA]</scope>
    <source>
        <strain evidence="2">F-2</strain>
    </source>
</reference>
<comment type="caution">
    <text evidence="2">The sequence shown here is derived from an EMBL/GenBank/DDBJ whole genome shotgun (WGS) entry which is preliminary data.</text>
</comment>
<proteinExistence type="predicted"/>
<evidence type="ECO:0000256" key="1">
    <source>
        <dbReference type="SAM" id="MobiDB-lite"/>
    </source>
</evidence>
<organism evidence="2 3">
    <name type="scientific">Danaus plexippus plexippus</name>
    <dbReference type="NCBI Taxonomy" id="278856"/>
    <lineage>
        <taxon>Eukaryota</taxon>
        <taxon>Metazoa</taxon>
        <taxon>Ecdysozoa</taxon>
        <taxon>Arthropoda</taxon>
        <taxon>Hexapoda</taxon>
        <taxon>Insecta</taxon>
        <taxon>Pterygota</taxon>
        <taxon>Neoptera</taxon>
        <taxon>Endopterygota</taxon>
        <taxon>Lepidoptera</taxon>
        <taxon>Glossata</taxon>
        <taxon>Ditrysia</taxon>
        <taxon>Papilionoidea</taxon>
        <taxon>Nymphalidae</taxon>
        <taxon>Danainae</taxon>
        <taxon>Danaini</taxon>
        <taxon>Danaina</taxon>
        <taxon>Danaus</taxon>
        <taxon>Danaus</taxon>
    </lineage>
</organism>
<feature type="region of interest" description="Disordered" evidence="1">
    <location>
        <begin position="41"/>
        <end position="77"/>
    </location>
</feature>